<organism evidence="1 2">
    <name type="scientific">Candidatus Woesebacteria bacterium GW2011_GWA1_39_12</name>
    <dbReference type="NCBI Taxonomy" id="1618549"/>
    <lineage>
        <taxon>Bacteria</taxon>
        <taxon>Candidatus Woeseibacteriota</taxon>
    </lineage>
</organism>
<evidence type="ECO:0000313" key="2">
    <source>
        <dbReference type="Proteomes" id="UP000034325"/>
    </source>
</evidence>
<dbReference type="EMBL" id="LBWA01000022">
    <property type="protein sequence ID" value="KKQ96909.1"/>
    <property type="molecule type" value="Genomic_DNA"/>
</dbReference>
<dbReference type="AlphaFoldDB" id="A0A0G0PFJ3"/>
<proteinExistence type="predicted"/>
<name>A0A0G0PFJ3_9BACT</name>
<sequence>QMLRIYKPIRLTQVGYDFLIGDIGTLIEDLR</sequence>
<feature type="non-terminal residue" evidence="1">
    <location>
        <position position="1"/>
    </location>
</feature>
<comment type="caution">
    <text evidence="1">The sequence shown here is derived from an EMBL/GenBank/DDBJ whole genome shotgun (WGS) entry which is preliminary data.</text>
</comment>
<reference evidence="1 2" key="1">
    <citation type="journal article" date="2015" name="Nature">
        <title>rRNA introns, odd ribosomes, and small enigmatic genomes across a large radiation of phyla.</title>
        <authorList>
            <person name="Brown C.T."/>
            <person name="Hug L.A."/>
            <person name="Thomas B.C."/>
            <person name="Sharon I."/>
            <person name="Castelle C.J."/>
            <person name="Singh A."/>
            <person name="Wilkins M.J."/>
            <person name="Williams K.H."/>
            <person name="Banfield J.F."/>
        </authorList>
    </citation>
    <scope>NUCLEOTIDE SEQUENCE [LARGE SCALE GENOMIC DNA]</scope>
</reference>
<evidence type="ECO:0000313" key="1">
    <source>
        <dbReference type="EMBL" id="KKQ96909.1"/>
    </source>
</evidence>
<protein>
    <submittedName>
        <fullName evidence="1">Uncharacterized protein</fullName>
    </submittedName>
</protein>
<dbReference type="Proteomes" id="UP000034325">
    <property type="component" value="Unassembled WGS sequence"/>
</dbReference>
<gene>
    <name evidence="1" type="ORF">UT23_C0022G0001</name>
</gene>
<accession>A0A0G0PFJ3</accession>